<dbReference type="EMBL" id="JBBPBN010000021">
    <property type="protein sequence ID" value="KAK9015891.1"/>
    <property type="molecule type" value="Genomic_DNA"/>
</dbReference>
<sequence length="330" mass="37405">MAPEYSSMVNWVKVVWLSFAPPKVEAFVWRILHGRIPVKAELSKRGVLLSSDNSCFLCNNAPETVKHLFFSCNISWQIWATLGNYWGISLVLHQNPMSFFLAWPQLLSNSAHDHMWLLIPYAVIWSIWLHRNEIAFQNKHLDTRQLLFIVKMRAAWWYKAKKSDTSLSLESIFSDPSIASCLDKYNFNNSARCSWKPPPRGFLKFNVDGACDKTGKCGIGGLLRNHLGSILLEFSKGAGSGSSVLAEILAIKYAIESFIKSEWFSSSNLIIESDSKVVVDWISSPSSSNSTFSKLVQELNVYITSECWQLRHIHRSQNIRANTLAKRGIG</sequence>
<dbReference type="PANTHER" id="PTHR33033:SF121">
    <property type="entry name" value="POLYNUCLEOTIDYL TRANSFERASE, RIBONUCLEASE H-LIKE SUPERFAMILY PROTEIN"/>
    <property type="match status" value="1"/>
</dbReference>
<organism evidence="2 3">
    <name type="scientific">Hibiscus sabdariffa</name>
    <name type="common">roselle</name>
    <dbReference type="NCBI Taxonomy" id="183260"/>
    <lineage>
        <taxon>Eukaryota</taxon>
        <taxon>Viridiplantae</taxon>
        <taxon>Streptophyta</taxon>
        <taxon>Embryophyta</taxon>
        <taxon>Tracheophyta</taxon>
        <taxon>Spermatophyta</taxon>
        <taxon>Magnoliopsida</taxon>
        <taxon>eudicotyledons</taxon>
        <taxon>Gunneridae</taxon>
        <taxon>Pentapetalae</taxon>
        <taxon>rosids</taxon>
        <taxon>malvids</taxon>
        <taxon>Malvales</taxon>
        <taxon>Malvaceae</taxon>
        <taxon>Malvoideae</taxon>
        <taxon>Hibiscus</taxon>
    </lineage>
</organism>
<dbReference type="PROSITE" id="PS50879">
    <property type="entry name" value="RNASE_H_1"/>
    <property type="match status" value="1"/>
</dbReference>
<dbReference type="InterPro" id="IPR036397">
    <property type="entry name" value="RNaseH_sf"/>
</dbReference>
<evidence type="ECO:0000259" key="1">
    <source>
        <dbReference type="PROSITE" id="PS50879"/>
    </source>
</evidence>
<dbReference type="InterPro" id="IPR026960">
    <property type="entry name" value="RVT-Znf"/>
</dbReference>
<evidence type="ECO:0000313" key="3">
    <source>
        <dbReference type="Proteomes" id="UP001396334"/>
    </source>
</evidence>
<reference evidence="2 3" key="1">
    <citation type="journal article" date="2024" name="G3 (Bethesda)">
        <title>Genome assembly of Hibiscus sabdariffa L. provides insights into metabolisms of medicinal natural products.</title>
        <authorList>
            <person name="Kim T."/>
        </authorList>
    </citation>
    <scope>NUCLEOTIDE SEQUENCE [LARGE SCALE GENOMIC DNA]</scope>
    <source>
        <strain evidence="2">TK-2024</strain>
        <tissue evidence="2">Old leaves</tissue>
    </source>
</reference>
<dbReference type="SUPFAM" id="SSF53098">
    <property type="entry name" value="Ribonuclease H-like"/>
    <property type="match status" value="1"/>
</dbReference>
<protein>
    <recommendedName>
        <fullName evidence="1">RNase H type-1 domain-containing protein</fullName>
    </recommendedName>
</protein>
<dbReference type="PANTHER" id="PTHR33033">
    <property type="entry name" value="POLYNUCLEOTIDYL TRANSFERASE, RIBONUCLEASE H-LIKE SUPERFAMILY PROTEIN-RELATED"/>
    <property type="match status" value="1"/>
</dbReference>
<dbReference type="Pfam" id="PF13456">
    <property type="entry name" value="RVT_3"/>
    <property type="match status" value="1"/>
</dbReference>
<dbReference type="Proteomes" id="UP001396334">
    <property type="component" value="Unassembled WGS sequence"/>
</dbReference>
<feature type="domain" description="RNase H type-1" evidence="1">
    <location>
        <begin position="199"/>
        <end position="330"/>
    </location>
</feature>
<gene>
    <name evidence="2" type="ORF">V6N11_006981</name>
</gene>
<keyword evidence="3" id="KW-1185">Reference proteome</keyword>
<dbReference type="CDD" id="cd06222">
    <property type="entry name" value="RNase_H_like"/>
    <property type="match status" value="1"/>
</dbReference>
<dbReference type="InterPro" id="IPR002156">
    <property type="entry name" value="RNaseH_domain"/>
</dbReference>
<dbReference type="Pfam" id="PF13966">
    <property type="entry name" value="zf-RVT"/>
    <property type="match status" value="1"/>
</dbReference>
<dbReference type="Gene3D" id="3.30.420.10">
    <property type="entry name" value="Ribonuclease H-like superfamily/Ribonuclease H"/>
    <property type="match status" value="1"/>
</dbReference>
<comment type="caution">
    <text evidence="2">The sequence shown here is derived from an EMBL/GenBank/DDBJ whole genome shotgun (WGS) entry which is preliminary data.</text>
</comment>
<dbReference type="InterPro" id="IPR012337">
    <property type="entry name" value="RNaseH-like_sf"/>
</dbReference>
<evidence type="ECO:0000313" key="2">
    <source>
        <dbReference type="EMBL" id="KAK9015891.1"/>
    </source>
</evidence>
<name>A0ABR2RSV7_9ROSI</name>
<proteinExistence type="predicted"/>
<dbReference type="InterPro" id="IPR044730">
    <property type="entry name" value="RNase_H-like_dom_plant"/>
</dbReference>
<accession>A0ABR2RSV7</accession>